<dbReference type="EC" id="2.7.1.35" evidence="2"/>
<evidence type="ECO:0000256" key="6">
    <source>
        <dbReference type="ARBA" id="ARBA00022840"/>
    </source>
</evidence>
<keyword evidence="3" id="KW-0808">Transferase</keyword>
<dbReference type="GO" id="GO:0005829">
    <property type="term" value="C:cytosol"/>
    <property type="evidence" value="ECO:0007669"/>
    <property type="project" value="TreeGrafter"/>
</dbReference>
<evidence type="ECO:0000256" key="4">
    <source>
        <dbReference type="ARBA" id="ARBA00022741"/>
    </source>
</evidence>
<dbReference type="Gene3D" id="3.40.1190.20">
    <property type="match status" value="1"/>
</dbReference>
<dbReference type="EMBL" id="CAKMRJ010005634">
    <property type="protein sequence ID" value="CAH1450419.1"/>
    <property type="molecule type" value="Genomic_DNA"/>
</dbReference>
<keyword evidence="9" id="KW-1185">Reference proteome</keyword>
<dbReference type="InterPro" id="IPR029056">
    <property type="entry name" value="Ribokinase-like"/>
</dbReference>
<evidence type="ECO:0000256" key="3">
    <source>
        <dbReference type="ARBA" id="ARBA00022679"/>
    </source>
</evidence>
<dbReference type="AlphaFoldDB" id="A0AAU9PJP8"/>
<dbReference type="GO" id="GO:0009443">
    <property type="term" value="P:pyridoxal 5'-phosphate salvage"/>
    <property type="evidence" value="ECO:0007669"/>
    <property type="project" value="InterPro"/>
</dbReference>
<dbReference type="InterPro" id="IPR013749">
    <property type="entry name" value="PM/HMP-P_kinase-1"/>
</dbReference>
<keyword evidence="5" id="KW-0418">Kinase</keyword>
<protein>
    <recommendedName>
        <fullName evidence="2">pyridoxal kinase</fullName>
        <ecNumber evidence="2">2.7.1.35</ecNumber>
    </recommendedName>
</protein>
<evidence type="ECO:0000313" key="9">
    <source>
        <dbReference type="Proteomes" id="UP001157418"/>
    </source>
</evidence>
<evidence type="ECO:0000259" key="7">
    <source>
        <dbReference type="Pfam" id="PF08543"/>
    </source>
</evidence>
<dbReference type="GO" id="GO:0008478">
    <property type="term" value="F:pyridoxal kinase activity"/>
    <property type="evidence" value="ECO:0007669"/>
    <property type="project" value="UniProtKB-EC"/>
</dbReference>
<dbReference type="Proteomes" id="UP001157418">
    <property type="component" value="Unassembled WGS sequence"/>
</dbReference>
<gene>
    <name evidence="8" type="ORF">LVIROSA_LOCUS35845</name>
</gene>
<sequence>MMLIRLCQCNSQIIQARYPTFKGQVLNGKQLWELIEGLEANNLLYYTHLLTGYIGSISFLDNVLEVVKKLRSINTTLTYVCDPVMGDEGKLYAPQELVFVYREKVVPVASMLIPIQFEAEQLTGFRIASEEDGREACKHLHAVGPSKVVITSISIDVNLLLIGSHQKVKDQSPVQFKIVIVTPVDPGYSI</sequence>
<comment type="caution">
    <text evidence="8">The sequence shown here is derived from an EMBL/GenBank/DDBJ whole genome shotgun (WGS) entry which is preliminary data.</text>
</comment>
<evidence type="ECO:0000256" key="1">
    <source>
        <dbReference type="ARBA" id="ARBA00008805"/>
    </source>
</evidence>
<dbReference type="PANTHER" id="PTHR10534">
    <property type="entry name" value="PYRIDOXAL KINASE"/>
    <property type="match status" value="1"/>
</dbReference>
<dbReference type="Pfam" id="PF08543">
    <property type="entry name" value="Phos_pyr_kin"/>
    <property type="match status" value="1"/>
</dbReference>
<dbReference type="GO" id="GO:0005524">
    <property type="term" value="F:ATP binding"/>
    <property type="evidence" value="ECO:0007669"/>
    <property type="project" value="UniProtKB-KW"/>
</dbReference>
<keyword evidence="6" id="KW-0067">ATP-binding</keyword>
<evidence type="ECO:0000313" key="8">
    <source>
        <dbReference type="EMBL" id="CAH1450419.1"/>
    </source>
</evidence>
<dbReference type="SUPFAM" id="SSF53613">
    <property type="entry name" value="Ribokinase-like"/>
    <property type="match status" value="1"/>
</dbReference>
<name>A0AAU9PJP8_9ASTR</name>
<organism evidence="8 9">
    <name type="scientific">Lactuca virosa</name>
    <dbReference type="NCBI Taxonomy" id="75947"/>
    <lineage>
        <taxon>Eukaryota</taxon>
        <taxon>Viridiplantae</taxon>
        <taxon>Streptophyta</taxon>
        <taxon>Embryophyta</taxon>
        <taxon>Tracheophyta</taxon>
        <taxon>Spermatophyta</taxon>
        <taxon>Magnoliopsida</taxon>
        <taxon>eudicotyledons</taxon>
        <taxon>Gunneridae</taxon>
        <taxon>Pentapetalae</taxon>
        <taxon>asterids</taxon>
        <taxon>campanulids</taxon>
        <taxon>Asterales</taxon>
        <taxon>Asteraceae</taxon>
        <taxon>Cichorioideae</taxon>
        <taxon>Cichorieae</taxon>
        <taxon>Lactucinae</taxon>
        <taxon>Lactuca</taxon>
    </lineage>
</organism>
<evidence type="ECO:0000256" key="5">
    <source>
        <dbReference type="ARBA" id="ARBA00022777"/>
    </source>
</evidence>
<reference evidence="8 9" key="1">
    <citation type="submission" date="2022-01" db="EMBL/GenBank/DDBJ databases">
        <authorList>
            <person name="Xiong W."/>
            <person name="Schranz E."/>
        </authorList>
    </citation>
    <scope>NUCLEOTIDE SEQUENCE [LARGE SCALE GENOMIC DNA]</scope>
</reference>
<dbReference type="PANTHER" id="PTHR10534:SF2">
    <property type="entry name" value="PYRIDOXAL KINASE"/>
    <property type="match status" value="1"/>
</dbReference>
<accession>A0AAU9PJP8</accession>
<keyword evidence="4" id="KW-0547">Nucleotide-binding</keyword>
<feature type="domain" description="Pyridoxamine kinase/Phosphomethylpyrimidine kinase" evidence="7">
    <location>
        <begin position="61"/>
        <end position="155"/>
    </location>
</feature>
<dbReference type="InterPro" id="IPR004625">
    <property type="entry name" value="PyrdxlKinase"/>
</dbReference>
<proteinExistence type="inferred from homology"/>
<comment type="similarity">
    <text evidence="1">Belongs to the pyridoxine kinase family.</text>
</comment>
<evidence type="ECO:0000256" key="2">
    <source>
        <dbReference type="ARBA" id="ARBA00012104"/>
    </source>
</evidence>